<keyword evidence="4 5" id="KW-0238">DNA-binding</keyword>
<name>A0AAV4XF64_CAEEX</name>
<accession>A0AAV4XF64</accession>
<sequence length="195" mass="22774">MPRFCAAIGCLNSSSKEWCRQNRISFHSFPIKDKLLLQRWLVNVRRANFYPTRTTPLCSEHFKEENFEYQPFTNRRELKKGAVPTIFSYKPTKRSRKKKVTTINDIEADEFNDVDSAVLLDISMNERFYPPQQTEILTCLSKPSSFKRKCTIDGIEDKKILAMKEKLAVQIVLRTLKKQLLDAKIKAVNAKKRLL</sequence>
<dbReference type="PANTHER" id="PTHR46927">
    <property type="entry name" value="AGAP005574-PA"/>
    <property type="match status" value="1"/>
</dbReference>
<dbReference type="PROSITE" id="PS50950">
    <property type="entry name" value="ZF_THAP"/>
    <property type="match status" value="1"/>
</dbReference>
<evidence type="ECO:0000256" key="3">
    <source>
        <dbReference type="ARBA" id="ARBA00022833"/>
    </source>
</evidence>
<protein>
    <recommendedName>
        <fullName evidence="6">THAP-type domain-containing protein</fullName>
    </recommendedName>
</protein>
<dbReference type="AlphaFoldDB" id="A0AAV4XF64"/>
<evidence type="ECO:0000256" key="5">
    <source>
        <dbReference type="PROSITE-ProRule" id="PRU00309"/>
    </source>
</evidence>
<dbReference type="InterPro" id="IPR006612">
    <property type="entry name" value="THAP_Znf"/>
</dbReference>
<feature type="domain" description="THAP-type" evidence="6">
    <location>
        <begin position="1"/>
        <end position="87"/>
    </location>
</feature>
<keyword evidence="1" id="KW-0479">Metal-binding</keyword>
<evidence type="ECO:0000313" key="8">
    <source>
        <dbReference type="Proteomes" id="UP001054945"/>
    </source>
</evidence>
<dbReference type="EMBL" id="BPLR01000227">
    <property type="protein sequence ID" value="GIY93053.1"/>
    <property type="molecule type" value="Genomic_DNA"/>
</dbReference>
<dbReference type="PANTHER" id="PTHR46927:SF3">
    <property type="entry name" value="THAP-TYPE DOMAIN-CONTAINING PROTEIN"/>
    <property type="match status" value="1"/>
</dbReference>
<dbReference type="GO" id="GO:0008270">
    <property type="term" value="F:zinc ion binding"/>
    <property type="evidence" value="ECO:0007669"/>
    <property type="project" value="UniProtKB-KW"/>
</dbReference>
<dbReference type="Pfam" id="PF05485">
    <property type="entry name" value="THAP"/>
    <property type="match status" value="1"/>
</dbReference>
<evidence type="ECO:0000256" key="4">
    <source>
        <dbReference type="ARBA" id="ARBA00023125"/>
    </source>
</evidence>
<keyword evidence="2 5" id="KW-0863">Zinc-finger</keyword>
<proteinExistence type="predicted"/>
<keyword evidence="3" id="KW-0862">Zinc</keyword>
<reference evidence="7 8" key="1">
    <citation type="submission" date="2021-06" db="EMBL/GenBank/DDBJ databases">
        <title>Caerostris extrusa draft genome.</title>
        <authorList>
            <person name="Kono N."/>
            <person name="Arakawa K."/>
        </authorList>
    </citation>
    <scope>NUCLEOTIDE SEQUENCE [LARGE SCALE GENOMIC DNA]</scope>
</reference>
<dbReference type="GO" id="GO:0003677">
    <property type="term" value="F:DNA binding"/>
    <property type="evidence" value="ECO:0007669"/>
    <property type="project" value="UniProtKB-UniRule"/>
</dbReference>
<organism evidence="7 8">
    <name type="scientific">Caerostris extrusa</name>
    <name type="common">Bark spider</name>
    <name type="synonym">Caerostris bankana</name>
    <dbReference type="NCBI Taxonomy" id="172846"/>
    <lineage>
        <taxon>Eukaryota</taxon>
        <taxon>Metazoa</taxon>
        <taxon>Ecdysozoa</taxon>
        <taxon>Arthropoda</taxon>
        <taxon>Chelicerata</taxon>
        <taxon>Arachnida</taxon>
        <taxon>Araneae</taxon>
        <taxon>Araneomorphae</taxon>
        <taxon>Entelegynae</taxon>
        <taxon>Araneoidea</taxon>
        <taxon>Araneidae</taxon>
        <taxon>Caerostris</taxon>
    </lineage>
</organism>
<dbReference type="SUPFAM" id="SSF57716">
    <property type="entry name" value="Glucocorticoid receptor-like (DNA-binding domain)"/>
    <property type="match status" value="1"/>
</dbReference>
<dbReference type="Proteomes" id="UP001054945">
    <property type="component" value="Unassembled WGS sequence"/>
</dbReference>
<evidence type="ECO:0000259" key="6">
    <source>
        <dbReference type="PROSITE" id="PS50950"/>
    </source>
</evidence>
<dbReference type="SMART" id="SM00980">
    <property type="entry name" value="THAP"/>
    <property type="match status" value="1"/>
</dbReference>
<evidence type="ECO:0000256" key="2">
    <source>
        <dbReference type="ARBA" id="ARBA00022771"/>
    </source>
</evidence>
<evidence type="ECO:0000256" key="1">
    <source>
        <dbReference type="ARBA" id="ARBA00022723"/>
    </source>
</evidence>
<keyword evidence="8" id="KW-1185">Reference proteome</keyword>
<dbReference type="SMART" id="SM00692">
    <property type="entry name" value="DM3"/>
    <property type="match status" value="1"/>
</dbReference>
<dbReference type="InterPro" id="IPR052224">
    <property type="entry name" value="THAP_domain_protein"/>
</dbReference>
<gene>
    <name evidence="7" type="primary">AVEN_52652_1</name>
    <name evidence="7" type="ORF">CEXT_112751</name>
</gene>
<comment type="caution">
    <text evidence="7">The sequence shown here is derived from an EMBL/GenBank/DDBJ whole genome shotgun (WGS) entry which is preliminary data.</text>
</comment>
<evidence type="ECO:0000313" key="7">
    <source>
        <dbReference type="EMBL" id="GIY93053.1"/>
    </source>
</evidence>